<protein>
    <recommendedName>
        <fullName evidence="3">YD repeat-containing protein</fullName>
    </recommendedName>
</protein>
<accession>A0A917MVD1</accession>
<dbReference type="EMBL" id="BMIB01000002">
    <property type="protein sequence ID" value="GGH65908.1"/>
    <property type="molecule type" value="Genomic_DNA"/>
</dbReference>
<dbReference type="AlphaFoldDB" id="A0A917MVD1"/>
<reference evidence="1" key="1">
    <citation type="journal article" date="2014" name="Int. J. Syst. Evol. Microbiol.">
        <title>Complete genome sequence of Corynebacterium casei LMG S-19264T (=DSM 44701T), isolated from a smear-ripened cheese.</title>
        <authorList>
            <consortium name="US DOE Joint Genome Institute (JGI-PGF)"/>
            <person name="Walter F."/>
            <person name="Albersmeier A."/>
            <person name="Kalinowski J."/>
            <person name="Ruckert C."/>
        </authorList>
    </citation>
    <scope>NUCLEOTIDE SEQUENCE</scope>
    <source>
        <strain evidence="1">CGMCC 1.15290</strain>
    </source>
</reference>
<comment type="caution">
    <text evidence="1">The sequence shown here is derived from an EMBL/GenBank/DDBJ whole genome shotgun (WGS) entry which is preliminary data.</text>
</comment>
<gene>
    <name evidence="1" type="ORF">GCM10011379_19550</name>
</gene>
<sequence>MCAQTSLPALSNNAIPSIIPPAPEAFALTRYGNNPIGLSTGAVQYSVPLYTISTGTFSMPLSVSYSSNGLKVDEVSGRVGMQWKMDFAGIITRTVIGDPDELPSYMSPTSDVFSNEFYDFLRFVGPGGNGAKSFQPDIFTYAFPGYSGKFIIHEGTIVQIPYNNLKIEKTTLDFTITTPDGILYSFGNGYYDGTLSSSAGGNSGVCIPENGGSVQSNSWYLTSIRLTNGDLINYIYESIHPSNGLQTVKYLTGVNQTYTFLPSNRFQNPPLSYVPIQPVQTCFQLSEYTSVVLKEIQFPGGKVSLSYSGREDIMGEKKLDVLQVTNQANQVVKLFGFNYEYSFYGNTDYDIGVPLQPTIQAAYPELRKRLFLTRVEDRTQDVLAYTFEYESIHSLPPRLSFAQDYWGFFNGIKNQSLFPAYTYAGQFNEGGYDVGADRMGVFEHSCKGMLKRITYPTGGSTSYEYQPAFKADYQVNKLSYNHITFYGNTASTYTRYVSGNYTFSQNRYAKIRFSCSATPWQGKPYT</sequence>
<organism evidence="1 2">
    <name type="scientific">Filimonas zeae</name>
    <dbReference type="NCBI Taxonomy" id="1737353"/>
    <lineage>
        <taxon>Bacteria</taxon>
        <taxon>Pseudomonadati</taxon>
        <taxon>Bacteroidota</taxon>
        <taxon>Chitinophagia</taxon>
        <taxon>Chitinophagales</taxon>
        <taxon>Chitinophagaceae</taxon>
        <taxon>Filimonas</taxon>
    </lineage>
</organism>
<reference evidence="1" key="2">
    <citation type="submission" date="2020-09" db="EMBL/GenBank/DDBJ databases">
        <authorList>
            <person name="Sun Q."/>
            <person name="Zhou Y."/>
        </authorList>
    </citation>
    <scope>NUCLEOTIDE SEQUENCE</scope>
    <source>
        <strain evidence="1">CGMCC 1.15290</strain>
    </source>
</reference>
<keyword evidence="2" id="KW-1185">Reference proteome</keyword>
<evidence type="ECO:0008006" key="3">
    <source>
        <dbReference type="Google" id="ProtNLM"/>
    </source>
</evidence>
<evidence type="ECO:0000313" key="1">
    <source>
        <dbReference type="EMBL" id="GGH65908.1"/>
    </source>
</evidence>
<dbReference type="Proteomes" id="UP000627292">
    <property type="component" value="Unassembled WGS sequence"/>
</dbReference>
<name>A0A917MVD1_9BACT</name>
<proteinExistence type="predicted"/>
<evidence type="ECO:0000313" key="2">
    <source>
        <dbReference type="Proteomes" id="UP000627292"/>
    </source>
</evidence>